<feature type="region of interest" description="Disordered" evidence="1">
    <location>
        <begin position="213"/>
        <end position="267"/>
    </location>
</feature>
<keyword evidence="3" id="KW-1185">Reference proteome</keyword>
<comment type="caution">
    <text evidence="2">The sequence shown here is derived from an EMBL/GenBank/DDBJ whole genome shotgun (WGS) entry which is preliminary data.</text>
</comment>
<sequence length="282" mass="30789">MAFGRPKGRPVKYFQTLMLLVGEPLLKLNTETISLSRVLLVPSQEVNQNASSAGVDTETRNNMTHPPVLNAQSSTKISSSRNPEVNKHDEKEALAVAERLPAPEHHEDHLGYFSREQLEYFSRSGDFLEMKDLIDNRASPSSSSENSSAMSVSSDNFSDAIHLEDLDDPIVEQNDASRRLNVSAAKKPDEVVVIPATLESLVSVDGSNSDSDAFLETAGSKDPNNKVKKHAKGDQRDEGPSSSPKPSTSSDSSMGAPSGGRKRAAFGRMKNLRKKYLCFLPF</sequence>
<protein>
    <submittedName>
        <fullName evidence="2">Uncharacterized protein</fullName>
    </submittedName>
</protein>
<feature type="compositionally biased region" description="Low complexity" evidence="1">
    <location>
        <begin position="240"/>
        <end position="253"/>
    </location>
</feature>
<feature type="region of interest" description="Disordered" evidence="1">
    <location>
        <begin position="50"/>
        <end position="86"/>
    </location>
</feature>
<reference evidence="3" key="1">
    <citation type="submission" date="2013-09" db="EMBL/GenBank/DDBJ databases">
        <title>Corchorus olitorius genome sequencing.</title>
        <authorList>
            <person name="Alam M."/>
            <person name="Haque M.S."/>
            <person name="Islam M.S."/>
            <person name="Emdad E.M."/>
            <person name="Islam M.M."/>
            <person name="Ahmed B."/>
            <person name="Halim A."/>
            <person name="Hossen Q.M.M."/>
            <person name="Hossain M.Z."/>
            <person name="Ahmed R."/>
            <person name="Khan M.M."/>
            <person name="Islam R."/>
            <person name="Rashid M.M."/>
            <person name="Khan S.A."/>
            <person name="Rahman M.S."/>
            <person name="Alam M."/>
            <person name="Yahiya A.S."/>
            <person name="Khan M.S."/>
            <person name="Azam M.S."/>
            <person name="Haque T."/>
            <person name="Lashkar M.Z.H."/>
            <person name="Akhand A.I."/>
            <person name="Morshed G."/>
            <person name="Roy S."/>
            <person name="Uddin K.S."/>
            <person name="Rabeya T."/>
            <person name="Hossain A.S."/>
            <person name="Chowdhury A."/>
            <person name="Snigdha A.R."/>
            <person name="Mortoza M.S."/>
            <person name="Matin S.A."/>
            <person name="Hoque S.M.E."/>
            <person name="Islam M.K."/>
            <person name="Roy D.K."/>
            <person name="Haider R."/>
            <person name="Moosa M.M."/>
            <person name="Elias S.M."/>
            <person name="Hasan A.M."/>
            <person name="Jahan S."/>
            <person name="Shafiuddin M."/>
            <person name="Mahmood N."/>
            <person name="Shommy N.S."/>
        </authorList>
    </citation>
    <scope>NUCLEOTIDE SEQUENCE [LARGE SCALE GENOMIC DNA]</scope>
    <source>
        <strain evidence="3">cv. O-4</strain>
    </source>
</reference>
<dbReference type="AlphaFoldDB" id="A0A1R3HXG7"/>
<dbReference type="EMBL" id="AWUE01019233">
    <property type="protein sequence ID" value="OMO75025.1"/>
    <property type="molecule type" value="Genomic_DNA"/>
</dbReference>
<dbReference type="OrthoDB" id="1625833at2759"/>
<proteinExistence type="predicted"/>
<evidence type="ECO:0000313" key="2">
    <source>
        <dbReference type="EMBL" id="OMO75025.1"/>
    </source>
</evidence>
<evidence type="ECO:0000313" key="3">
    <source>
        <dbReference type="Proteomes" id="UP000187203"/>
    </source>
</evidence>
<name>A0A1R3HXG7_9ROSI</name>
<organism evidence="2 3">
    <name type="scientific">Corchorus olitorius</name>
    <dbReference type="NCBI Taxonomy" id="93759"/>
    <lineage>
        <taxon>Eukaryota</taxon>
        <taxon>Viridiplantae</taxon>
        <taxon>Streptophyta</taxon>
        <taxon>Embryophyta</taxon>
        <taxon>Tracheophyta</taxon>
        <taxon>Spermatophyta</taxon>
        <taxon>Magnoliopsida</taxon>
        <taxon>eudicotyledons</taxon>
        <taxon>Gunneridae</taxon>
        <taxon>Pentapetalae</taxon>
        <taxon>rosids</taxon>
        <taxon>malvids</taxon>
        <taxon>Malvales</taxon>
        <taxon>Malvaceae</taxon>
        <taxon>Grewioideae</taxon>
        <taxon>Apeibeae</taxon>
        <taxon>Corchorus</taxon>
    </lineage>
</organism>
<feature type="compositionally biased region" description="Polar residues" evidence="1">
    <location>
        <begin position="50"/>
        <end position="83"/>
    </location>
</feature>
<dbReference type="Proteomes" id="UP000187203">
    <property type="component" value="Unassembled WGS sequence"/>
</dbReference>
<accession>A0A1R3HXG7</accession>
<evidence type="ECO:0000256" key="1">
    <source>
        <dbReference type="SAM" id="MobiDB-lite"/>
    </source>
</evidence>
<gene>
    <name evidence="2" type="ORF">COLO4_26369</name>
</gene>